<dbReference type="Proteomes" id="UP000053317">
    <property type="component" value="Unassembled WGS sequence"/>
</dbReference>
<dbReference type="InterPro" id="IPR004345">
    <property type="entry name" value="TB2_DP1_HVA22"/>
</dbReference>
<dbReference type="AlphaFoldDB" id="A0A0G2EH18"/>
<dbReference type="OrthoDB" id="434647at2759"/>
<comment type="caution">
    <text evidence="3">The sequence shown here is derived from an EMBL/GenBank/DDBJ whole genome shotgun (WGS) entry which is preliminary data.</text>
</comment>
<gene>
    <name evidence="3" type="ORF">UCRPC4_g03615</name>
</gene>
<evidence type="ECO:0000256" key="2">
    <source>
        <dbReference type="SAM" id="SignalP"/>
    </source>
</evidence>
<feature type="compositionally biased region" description="Basic and acidic residues" evidence="1">
    <location>
        <begin position="266"/>
        <end position="286"/>
    </location>
</feature>
<feature type="region of interest" description="Disordered" evidence="1">
    <location>
        <begin position="217"/>
        <end position="296"/>
    </location>
</feature>
<feature type="chain" id="PRO_5002543482" evidence="2">
    <location>
        <begin position="25"/>
        <end position="296"/>
    </location>
</feature>
<accession>A0A0G2EH18</accession>
<reference evidence="3 4" key="1">
    <citation type="submission" date="2015-05" db="EMBL/GenBank/DDBJ databases">
        <title>Distinctive expansion of gene families associated with plant cell wall degradation and secondary metabolism in the genomes of grapevine trunk pathogens.</title>
        <authorList>
            <person name="Lawrence D.P."/>
            <person name="Travadon R."/>
            <person name="Rolshausen P.E."/>
            <person name="Baumgartner K."/>
        </authorList>
    </citation>
    <scope>NUCLEOTIDE SEQUENCE [LARGE SCALE GENOMIC DNA]</scope>
    <source>
        <strain evidence="3">UCRPC4</strain>
    </source>
</reference>
<feature type="signal peptide" evidence="2">
    <location>
        <begin position="1"/>
        <end position="24"/>
    </location>
</feature>
<feature type="compositionally biased region" description="Basic and acidic residues" evidence="1">
    <location>
        <begin position="217"/>
        <end position="243"/>
    </location>
</feature>
<sequence length="296" mass="32184">MVLPFYSWIRLLVLSYMVLPQTQGAKLLYSNYISPFIERHEHDIEVFISDAHERAASAGLSYMKKFIDLVREKVLGLPPPQAAQPPPPQTYGDAAAAYATNLLSRFSIPQARVAAVPTAPSDLYSLLSSALSSAAPSSSKSATTISPESLSSPAEKLSFLTAQRERLVQLLSVVDHEKSSLTTEKSIEADIESRMQALDPTAAIVGNNLERNRNKSEHSFENIEREEYSEGESGVRKAVDAPKSRRTVSSGWVPTWLGGVTTATADKPDTTATKDRRAAEESEEPKGVSSGFELGS</sequence>
<dbReference type="Pfam" id="PF03134">
    <property type="entry name" value="TB2_DP1_HVA22"/>
    <property type="match status" value="1"/>
</dbReference>
<proteinExistence type="predicted"/>
<name>A0A0G2EH18_PHACM</name>
<keyword evidence="4" id="KW-1185">Reference proteome</keyword>
<protein>
    <submittedName>
        <fullName evidence="3">Putative hva22 domain membrane protein</fullName>
    </submittedName>
</protein>
<evidence type="ECO:0000256" key="1">
    <source>
        <dbReference type="SAM" id="MobiDB-lite"/>
    </source>
</evidence>
<evidence type="ECO:0000313" key="4">
    <source>
        <dbReference type="Proteomes" id="UP000053317"/>
    </source>
</evidence>
<organism evidence="3 4">
    <name type="scientific">Phaeomoniella chlamydospora</name>
    <name type="common">Phaeoacremonium chlamydosporum</name>
    <dbReference type="NCBI Taxonomy" id="158046"/>
    <lineage>
        <taxon>Eukaryota</taxon>
        <taxon>Fungi</taxon>
        <taxon>Dikarya</taxon>
        <taxon>Ascomycota</taxon>
        <taxon>Pezizomycotina</taxon>
        <taxon>Eurotiomycetes</taxon>
        <taxon>Chaetothyriomycetidae</taxon>
        <taxon>Phaeomoniellales</taxon>
        <taxon>Phaeomoniellaceae</taxon>
        <taxon>Phaeomoniella</taxon>
    </lineage>
</organism>
<reference evidence="3 4" key="2">
    <citation type="submission" date="2015-05" db="EMBL/GenBank/DDBJ databases">
        <authorList>
            <person name="Morales-Cruz A."/>
            <person name="Amrine K.C."/>
            <person name="Cantu D."/>
        </authorList>
    </citation>
    <scope>NUCLEOTIDE SEQUENCE [LARGE SCALE GENOMIC DNA]</scope>
    <source>
        <strain evidence="3">UCRPC4</strain>
    </source>
</reference>
<keyword evidence="2" id="KW-0732">Signal</keyword>
<evidence type="ECO:0000313" key="3">
    <source>
        <dbReference type="EMBL" id="KKY21511.1"/>
    </source>
</evidence>
<dbReference type="EMBL" id="LCWF01000084">
    <property type="protein sequence ID" value="KKY21511.1"/>
    <property type="molecule type" value="Genomic_DNA"/>
</dbReference>